<organism evidence="2 3">
    <name type="scientific">Thiohalocapsa marina</name>
    <dbReference type="NCBI Taxonomy" id="424902"/>
    <lineage>
        <taxon>Bacteria</taxon>
        <taxon>Pseudomonadati</taxon>
        <taxon>Pseudomonadota</taxon>
        <taxon>Gammaproteobacteria</taxon>
        <taxon>Chromatiales</taxon>
        <taxon>Chromatiaceae</taxon>
        <taxon>Thiohalocapsa</taxon>
    </lineage>
</organism>
<reference evidence="2 3" key="1">
    <citation type="submission" date="2019-09" db="EMBL/GenBank/DDBJ databases">
        <title>Whole-genome sequence of the purple sulfur bacterium Thiohalocapsa marina DSM 19078.</title>
        <authorList>
            <person name="Kyndt J.A."/>
            <person name="Meyer T.E."/>
        </authorList>
    </citation>
    <scope>NUCLEOTIDE SEQUENCE [LARGE SCALE GENOMIC DNA]</scope>
    <source>
        <strain evidence="2 3">DSM 19078</strain>
    </source>
</reference>
<evidence type="ECO:0000256" key="1">
    <source>
        <dbReference type="SAM" id="SignalP"/>
    </source>
</evidence>
<name>A0A5M8FPR9_9GAMM</name>
<keyword evidence="1" id="KW-0732">Signal</keyword>
<proteinExistence type="predicted"/>
<accession>A0A5M8FPR9</accession>
<feature type="signal peptide" evidence="1">
    <location>
        <begin position="1"/>
        <end position="19"/>
    </location>
</feature>
<keyword evidence="3" id="KW-1185">Reference proteome</keyword>
<dbReference type="EMBL" id="VWXX01000008">
    <property type="protein sequence ID" value="KAA6185686.1"/>
    <property type="molecule type" value="Genomic_DNA"/>
</dbReference>
<dbReference type="Proteomes" id="UP000322981">
    <property type="component" value="Unassembled WGS sequence"/>
</dbReference>
<dbReference type="AlphaFoldDB" id="A0A5M8FPR9"/>
<dbReference type="OrthoDB" id="5770899at2"/>
<feature type="chain" id="PRO_5024404780" description="TIGR02301 family protein" evidence="1">
    <location>
        <begin position="20"/>
        <end position="132"/>
    </location>
</feature>
<evidence type="ECO:0000313" key="3">
    <source>
        <dbReference type="Proteomes" id="UP000322981"/>
    </source>
</evidence>
<evidence type="ECO:0008006" key="4">
    <source>
        <dbReference type="Google" id="ProtNLM"/>
    </source>
</evidence>
<sequence>MRRIGLAAGLLLAAALAQAEPLDEQTGQLLVNAVEAAYALDLFNSRCRSDQSGRRTDNLNKELVSRFRMTVLDVQDDLFPEGYYRDAQARMQRDFLARLRAMGGCDGAKQARLRDELTRRYDTAMGEIAARP</sequence>
<comment type="caution">
    <text evidence="2">The sequence shown here is derived from an EMBL/GenBank/DDBJ whole genome shotgun (WGS) entry which is preliminary data.</text>
</comment>
<protein>
    <recommendedName>
        <fullName evidence="4">TIGR02301 family protein</fullName>
    </recommendedName>
</protein>
<evidence type="ECO:0000313" key="2">
    <source>
        <dbReference type="EMBL" id="KAA6185686.1"/>
    </source>
</evidence>
<gene>
    <name evidence="2" type="ORF">F2Q65_08165</name>
</gene>